<feature type="compositionally biased region" description="Polar residues" evidence="1">
    <location>
        <begin position="121"/>
        <end position="130"/>
    </location>
</feature>
<accession>A0AAE0HX93</accession>
<name>A0AAE0HX93_9PEZI</name>
<organism evidence="2 3">
    <name type="scientific">Apodospora peruviana</name>
    <dbReference type="NCBI Taxonomy" id="516989"/>
    <lineage>
        <taxon>Eukaryota</taxon>
        <taxon>Fungi</taxon>
        <taxon>Dikarya</taxon>
        <taxon>Ascomycota</taxon>
        <taxon>Pezizomycotina</taxon>
        <taxon>Sordariomycetes</taxon>
        <taxon>Sordariomycetidae</taxon>
        <taxon>Sordariales</taxon>
        <taxon>Lasiosphaeriaceae</taxon>
        <taxon>Apodospora</taxon>
    </lineage>
</organism>
<feature type="compositionally biased region" description="Basic residues" evidence="1">
    <location>
        <begin position="21"/>
        <end position="30"/>
    </location>
</feature>
<gene>
    <name evidence="2" type="ORF">B0H66DRAFT_537524</name>
</gene>
<keyword evidence="3" id="KW-1185">Reference proteome</keyword>
<sequence>MSANSATPATASNQASSNRTTVKHNVRRPKTINNIRCQRRGPAKQASATPDNASVAAKKAPAAATPALTTTEDIFPALPPVSKVSAGIEPTGPRFKDLAAARVWATVSKKDVAMKKDDPASATTGQTGQSGIFPRPKVPLGTEAVTSPTGPKKKVAVPDVNPAKSRGFGPPPKDTFHKSFEYLVKEKVARGELNQLPRQQVKYVFESITEYTRDENYRIYNPSEEALQELSNRTLPLECSSSNFGAVHNKLKSESAIERAIAKKITKGTFGVD</sequence>
<dbReference type="EMBL" id="JAUEDM010000007">
    <property type="protein sequence ID" value="KAK3314279.1"/>
    <property type="molecule type" value="Genomic_DNA"/>
</dbReference>
<evidence type="ECO:0000313" key="3">
    <source>
        <dbReference type="Proteomes" id="UP001283341"/>
    </source>
</evidence>
<proteinExistence type="predicted"/>
<comment type="caution">
    <text evidence="2">The sequence shown here is derived from an EMBL/GenBank/DDBJ whole genome shotgun (WGS) entry which is preliminary data.</text>
</comment>
<protein>
    <submittedName>
        <fullName evidence="2">Uncharacterized protein</fullName>
    </submittedName>
</protein>
<evidence type="ECO:0000313" key="2">
    <source>
        <dbReference type="EMBL" id="KAK3314279.1"/>
    </source>
</evidence>
<feature type="region of interest" description="Disordered" evidence="1">
    <location>
        <begin position="1"/>
        <end position="65"/>
    </location>
</feature>
<evidence type="ECO:0000256" key="1">
    <source>
        <dbReference type="SAM" id="MobiDB-lite"/>
    </source>
</evidence>
<reference evidence="2" key="1">
    <citation type="journal article" date="2023" name="Mol. Phylogenet. Evol.">
        <title>Genome-scale phylogeny and comparative genomics of the fungal order Sordariales.</title>
        <authorList>
            <person name="Hensen N."/>
            <person name="Bonometti L."/>
            <person name="Westerberg I."/>
            <person name="Brannstrom I.O."/>
            <person name="Guillou S."/>
            <person name="Cros-Aarteil S."/>
            <person name="Calhoun S."/>
            <person name="Haridas S."/>
            <person name="Kuo A."/>
            <person name="Mondo S."/>
            <person name="Pangilinan J."/>
            <person name="Riley R."/>
            <person name="LaButti K."/>
            <person name="Andreopoulos B."/>
            <person name="Lipzen A."/>
            <person name="Chen C."/>
            <person name="Yan M."/>
            <person name="Daum C."/>
            <person name="Ng V."/>
            <person name="Clum A."/>
            <person name="Steindorff A."/>
            <person name="Ohm R.A."/>
            <person name="Martin F."/>
            <person name="Silar P."/>
            <person name="Natvig D.O."/>
            <person name="Lalanne C."/>
            <person name="Gautier V."/>
            <person name="Ament-Velasquez S.L."/>
            <person name="Kruys A."/>
            <person name="Hutchinson M.I."/>
            <person name="Powell A.J."/>
            <person name="Barry K."/>
            <person name="Miller A.N."/>
            <person name="Grigoriev I.V."/>
            <person name="Debuchy R."/>
            <person name="Gladieux P."/>
            <person name="Hiltunen Thoren M."/>
            <person name="Johannesson H."/>
        </authorList>
    </citation>
    <scope>NUCLEOTIDE SEQUENCE</scope>
    <source>
        <strain evidence="2">CBS 118394</strain>
    </source>
</reference>
<dbReference type="Proteomes" id="UP001283341">
    <property type="component" value="Unassembled WGS sequence"/>
</dbReference>
<reference evidence="2" key="2">
    <citation type="submission" date="2023-06" db="EMBL/GenBank/DDBJ databases">
        <authorList>
            <consortium name="Lawrence Berkeley National Laboratory"/>
            <person name="Haridas S."/>
            <person name="Hensen N."/>
            <person name="Bonometti L."/>
            <person name="Westerberg I."/>
            <person name="Brannstrom I.O."/>
            <person name="Guillou S."/>
            <person name="Cros-Aarteil S."/>
            <person name="Calhoun S."/>
            <person name="Kuo A."/>
            <person name="Mondo S."/>
            <person name="Pangilinan J."/>
            <person name="Riley R."/>
            <person name="Labutti K."/>
            <person name="Andreopoulos B."/>
            <person name="Lipzen A."/>
            <person name="Chen C."/>
            <person name="Yanf M."/>
            <person name="Daum C."/>
            <person name="Ng V."/>
            <person name="Clum A."/>
            <person name="Steindorff A."/>
            <person name="Ohm R."/>
            <person name="Martin F."/>
            <person name="Silar P."/>
            <person name="Natvig D."/>
            <person name="Lalanne C."/>
            <person name="Gautier V."/>
            <person name="Ament-Velasquez S.L."/>
            <person name="Kruys A."/>
            <person name="Hutchinson M.I."/>
            <person name="Powell A.J."/>
            <person name="Barry K."/>
            <person name="Miller A.N."/>
            <person name="Grigoriev I.V."/>
            <person name="Debuchy R."/>
            <person name="Gladieux P."/>
            <person name="Thoren M.H."/>
            <person name="Johannesson H."/>
        </authorList>
    </citation>
    <scope>NUCLEOTIDE SEQUENCE</scope>
    <source>
        <strain evidence="2">CBS 118394</strain>
    </source>
</reference>
<feature type="region of interest" description="Disordered" evidence="1">
    <location>
        <begin position="115"/>
        <end position="172"/>
    </location>
</feature>
<feature type="compositionally biased region" description="Low complexity" evidence="1">
    <location>
        <begin position="1"/>
        <end position="18"/>
    </location>
</feature>
<dbReference type="AlphaFoldDB" id="A0AAE0HX93"/>
<feature type="compositionally biased region" description="Low complexity" evidence="1">
    <location>
        <begin position="56"/>
        <end position="65"/>
    </location>
</feature>